<evidence type="ECO:0000256" key="1">
    <source>
        <dbReference type="SAM" id="MobiDB-lite"/>
    </source>
</evidence>
<dbReference type="InParanoid" id="A0A6N7EX23"/>
<evidence type="ECO:0000313" key="3">
    <source>
        <dbReference type="Proteomes" id="UP000471298"/>
    </source>
</evidence>
<keyword evidence="3" id="KW-1185">Reference proteome</keyword>
<protein>
    <submittedName>
        <fullName evidence="2">Uncharacterized protein</fullName>
    </submittedName>
</protein>
<reference evidence="2 3" key="1">
    <citation type="submission" date="2019-10" db="EMBL/GenBank/DDBJ databases">
        <title>Cardiobacteriales fam. a chemoheterotrophic member of the order Cardiobacteriales, and proposal of Cardiobacteriales fam. nov.</title>
        <authorList>
            <person name="Wang C."/>
        </authorList>
    </citation>
    <scope>NUCLEOTIDE SEQUENCE [LARGE SCALE GENOMIC DNA]</scope>
    <source>
        <strain evidence="2 3">ML27</strain>
    </source>
</reference>
<evidence type="ECO:0000313" key="2">
    <source>
        <dbReference type="EMBL" id="MPV85969.1"/>
    </source>
</evidence>
<dbReference type="RefSeq" id="WP_152809763.1">
    <property type="nucleotide sequence ID" value="NZ_WHNW01000004.1"/>
</dbReference>
<sequence>MPKSTSESTSESTEAPSGETAQPENNPANPMNTPMKTLLAALTQVVSEHIEQFEVVNTHEEIEALFMWVNKAHGGDKSAQALLAAEGLRILEDTSQHLGLMAQEYLYVNEENLNKRPAGEPNPSHLLKAKSAVDELITLLNNG</sequence>
<feature type="region of interest" description="Disordered" evidence="1">
    <location>
        <begin position="1"/>
        <end position="33"/>
    </location>
</feature>
<organism evidence="2 3">
    <name type="scientific">Ostreibacterium oceani</name>
    <dbReference type="NCBI Taxonomy" id="2654998"/>
    <lineage>
        <taxon>Bacteria</taxon>
        <taxon>Pseudomonadati</taxon>
        <taxon>Pseudomonadota</taxon>
        <taxon>Gammaproteobacteria</taxon>
        <taxon>Cardiobacteriales</taxon>
        <taxon>Ostreibacteriaceae</taxon>
        <taxon>Ostreibacterium</taxon>
    </lineage>
</organism>
<feature type="compositionally biased region" description="Polar residues" evidence="1">
    <location>
        <begin position="22"/>
        <end position="33"/>
    </location>
</feature>
<dbReference type="EMBL" id="WHNW01000004">
    <property type="protein sequence ID" value="MPV85969.1"/>
    <property type="molecule type" value="Genomic_DNA"/>
</dbReference>
<gene>
    <name evidence="2" type="ORF">GCU85_04380</name>
</gene>
<comment type="caution">
    <text evidence="2">The sequence shown here is derived from an EMBL/GenBank/DDBJ whole genome shotgun (WGS) entry which is preliminary data.</text>
</comment>
<feature type="compositionally biased region" description="Low complexity" evidence="1">
    <location>
        <begin position="1"/>
        <end position="20"/>
    </location>
</feature>
<proteinExistence type="predicted"/>
<name>A0A6N7EX23_9GAMM</name>
<dbReference type="Proteomes" id="UP000471298">
    <property type="component" value="Unassembled WGS sequence"/>
</dbReference>
<accession>A0A6N7EX23</accession>
<dbReference type="AlphaFoldDB" id="A0A6N7EX23"/>